<keyword evidence="1" id="KW-0812">Transmembrane</keyword>
<keyword evidence="1" id="KW-1133">Transmembrane helix</keyword>
<dbReference type="RefSeq" id="WP_177213079.1">
    <property type="nucleotide sequence ID" value="NZ_FORH01000003.1"/>
</dbReference>
<name>A0A1I3QGB5_9RHOB</name>
<evidence type="ECO:0000313" key="3">
    <source>
        <dbReference type="Proteomes" id="UP000199630"/>
    </source>
</evidence>
<evidence type="ECO:0000256" key="1">
    <source>
        <dbReference type="SAM" id="Phobius"/>
    </source>
</evidence>
<proteinExistence type="predicted"/>
<dbReference type="Proteomes" id="UP000199630">
    <property type="component" value="Unassembled WGS sequence"/>
</dbReference>
<dbReference type="EMBL" id="FORH01000003">
    <property type="protein sequence ID" value="SFJ32407.1"/>
    <property type="molecule type" value="Genomic_DNA"/>
</dbReference>
<keyword evidence="1" id="KW-0472">Membrane</keyword>
<gene>
    <name evidence="2" type="ORF">SAMN04487991_1807</name>
</gene>
<sequence length="166" mass="17880">MGTFGKTLSLMGFAIGVVVSILVYAQYSQTQSEVMSIVSDRMQSMPSTDFYVEGQEEQPPTLSVAKVTAPKSSSGVRQFEIEHVEAPAQTGSVIIYDNGEGAGSDPATEVEVTVEKTLPESASFGEKITFYFGRVSAWLFGEREEKVEMSCRPKAGGGKVCTVTRS</sequence>
<dbReference type="AlphaFoldDB" id="A0A1I3QGB5"/>
<protein>
    <submittedName>
        <fullName evidence="2">Uncharacterized protein</fullName>
    </submittedName>
</protein>
<organism evidence="2 3">
    <name type="scientific">Celeribacter neptunius</name>
    <dbReference type="NCBI Taxonomy" id="588602"/>
    <lineage>
        <taxon>Bacteria</taxon>
        <taxon>Pseudomonadati</taxon>
        <taxon>Pseudomonadota</taxon>
        <taxon>Alphaproteobacteria</taxon>
        <taxon>Rhodobacterales</taxon>
        <taxon>Roseobacteraceae</taxon>
        <taxon>Celeribacter</taxon>
    </lineage>
</organism>
<keyword evidence="3" id="KW-1185">Reference proteome</keyword>
<accession>A0A1I3QGB5</accession>
<dbReference type="STRING" id="588602.SAMN04487991_1807"/>
<reference evidence="3" key="1">
    <citation type="submission" date="2016-10" db="EMBL/GenBank/DDBJ databases">
        <authorList>
            <person name="Varghese N."/>
            <person name="Submissions S."/>
        </authorList>
    </citation>
    <scope>NUCLEOTIDE SEQUENCE [LARGE SCALE GENOMIC DNA]</scope>
    <source>
        <strain evidence="3">DSM 26471</strain>
    </source>
</reference>
<feature type="transmembrane region" description="Helical" evidence="1">
    <location>
        <begin position="7"/>
        <end position="27"/>
    </location>
</feature>
<evidence type="ECO:0000313" key="2">
    <source>
        <dbReference type="EMBL" id="SFJ32407.1"/>
    </source>
</evidence>